<protein>
    <submittedName>
        <fullName evidence="1">MFS multidrug transporter</fullName>
    </submittedName>
</protein>
<reference evidence="2" key="2">
    <citation type="submission" date="2016-02" db="EMBL/GenBank/DDBJ databases">
        <title>Genome sequencing of Aspergillus luchuensis NBRC 4314.</title>
        <authorList>
            <person name="Yamada O."/>
        </authorList>
    </citation>
    <scope>NUCLEOTIDE SEQUENCE [LARGE SCALE GENOMIC DNA]</scope>
    <source>
        <strain evidence="2">RIB 2604</strain>
    </source>
</reference>
<comment type="caution">
    <text evidence="1">The sequence shown here is derived from an EMBL/GenBank/DDBJ whole genome shotgun (WGS) entry which is preliminary data.</text>
</comment>
<sequence>MALAGDPWLGELGRRTTWGKGGCDDDQGMGKVSVSTSDGLQGEAKTRMACYGGLLVVFGNSCYLACRSACSGSGIDRIFGVKLYYAGQDPLSLSGLSVEHLIWVRPGDSSLTFLTSDANHSAD</sequence>
<organism evidence="1 2">
    <name type="scientific">Aspergillus kawachii</name>
    <name type="common">White koji mold</name>
    <name type="synonym">Aspergillus awamori var. kawachi</name>
    <dbReference type="NCBI Taxonomy" id="1069201"/>
    <lineage>
        <taxon>Eukaryota</taxon>
        <taxon>Fungi</taxon>
        <taxon>Dikarya</taxon>
        <taxon>Ascomycota</taxon>
        <taxon>Pezizomycotina</taxon>
        <taxon>Eurotiomycetes</taxon>
        <taxon>Eurotiomycetidae</taxon>
        <taxon>Eurotiales</taxon>
        <taxon>Aspergillaceae</taxon>
        <taxon>Aspergillus</taxon>
        <taxon>Aspergillus subgen. Circumdati</taxon>
    </lineage>
</organism>
<proteinExistence type="predicted"/>
<accession>A0A146FIR0</accession>
<reference evidence="1 2" key="1">
    <citation type="journal article" date="2016" name="DNA Res.">
        <title>Genome sequence of Aspergillus luchuensis NBRC 4314.</title>
        <authorList>
            <person name="Yamada O."/>
            <person name="Machida M."/>
            <person name="Hosoyama A."/>
            <person name="Goto M."/>
            <person name="Takahashi T."/>
            <person name="Futagami T."/>
            <person name="Yamagata Y."/>
            <person name="Takeuchi M."/>
            <person name="Kobayashi T."/>
            <person name="Koike H."/>
            <person name="Abe K."/>
            <person name="Asai K."/>
            <person name="Arita M."/>
            <person name="Fujita N."/>
            <person name="Fukuda K."/>
            <person name="Higa K."/>
            <person name="Horikawa H."/>
            <person name="Ishikawa T."/>
            <person name="Jinno K."/>
            <person name="Kato Y."/>
            <person name="Kirimura K."/>
            <person name="Mizutani O."/>
            <person name="Nakasone K."/>
            <person name="Sano M."/>
            <person name="Shiraishi Y."/>
            <person name="Tsukahara M."/>
            <person name="Gomi K."/>
        </authorList>
    </citation>
    <scope>NUCLEOTIDE SEQUENCE [LARGE SCALE GENOMIC DNA]</scope>
    <source>
        <strain evidence="1 2">RIB 2604</strain>
    </source>
</reference>
<evidence type="ECO:0000313" key="2">
    <source>
        <dbReference type="Proteomes" id="UP000075230"/>
    </source>
</evidence>
<dbReference type="AlphaFoldDB" id="A0A146FIR0"/>
<dbReference type="Proteomes" id="UP000075230">
    <property type="component" value="Unassembled WGS sequence"/>
</dbReference>
<gene>
    <name evidence="1" type="ORF">RIB2604_02004390</name>
</gene>
<name>A0A146FIR0_ASPKA</name>
<dbReference type="EMBL" id="BCWF01000020">
    <property type="protein sequence ID" value="GAT25860.1"/>
    <property type="molecule type" value="Genomic_DNA"/>
</dbReference>
<evidence type="ECO:0000313" key="1">
    <source>
        <dbReference type="EMBL" id="GAT25860.1"/>
    </source>
</evidence>